<dbReference type="CDD" id="cd16035">
    <property type="entry name" value="sulfatase_like"/>
    <property type="match status" value="1"/>
</dbReference>
<evidence type="ECO:0000256" key="3">
    <source>
        <dbReference type="SAM" id="SignalP"/>
    </source>
</evidence>
<comment type="similarity">
    <text evidence="1">Belongs to the sulfatase family.</text>
</comment>
<feature type="chain" id="PRO_5001853673" evidence="3">
    <location>
        <begin position="30"/>
        <end position="553"/>
    </location>
</feature>
<dbReference type="eggNOG" id="COG3119">
    <property type="taxonomic scope" value="Bacteria"/>
</dbReference>
<feature type="signal peptide" evidence="3">
    <location>
        <begin position="1"/>
        <end position="29"/>
    </location>
</feature>
<keyword evidence="6" id="KW-1185">Reference proteome</keyword>
<dbReference type="InterPro" id="IPR050738">
    <property type="entry name" value="Sulfatase"/>
</dbReference>
<dbReference type="PROSITE" id="PS51257">
    <property type="entry name" value="PROKAR_LIPOPROTEIN"/>
    <property type="match status" value="1"/>
</dbReference>
<sequence length="553" mass="62487">MSIKNCIFNPFVHISTCFWIFFLSLIATGCATQEKPEANNSKPTILKNGKKPNIIVILTDQERYPTHWPEGWAEKNLISNNRLSKNGIFFTKAYTAASECTPSRAVLTTSEHYPINKVPSTPSKTGLPSGDELMDIGSLLKKHTEYDVVWKGKWHLSPPLKGGYNWTEKDIANIQEKYDLYGWTPPDAGNAIMEIEKNVDGTFFDGLSTLGGGYANNDFRYLYGSLKKTPKETPGWGEGILDYLKKAAAKDSEERKPFCLFISLVNPHDVWVYPTSFEKAGYKKEDFANMGIDLPPNFKDDLKTKPSVQLKAREAYNKQSPLNGPQAEKEYVNFYAYLNKKIDESIVKILDTLDETGLTDDTIIIRTADHGELGLSHGMREKAYTVYEEMTHIPLIISNPQLFPNPKTTDAFYCHLDLLPTIAELTGVPEFAQYGKGVSIVPILNNEVESVQDSILFTYDDNFFLPEDVPGGHIRAIRKGDWVYAVYYSADGSHFEYEMYDLKNDPGQLHNLLYKDVSPENASQANKLHRDLKEKIDQAEALPVGFPWPEKPF</sequence>
<dbReference type="InterPro" id="IPR017850">
    <property type="entry name" value="Alkaline_phosphatase_core_sf"/>
</dbReference>
<protein>
    <submittedName>
        <fullName evidence="5">Sulfatase</fullName>
        <ecNumber evidence="5">3.1.6.-</ecNumber>
    </submittedName>
</protein>
<proteinExistence type="inferred from homology"/>
<comment type="caution">
    <text evidence="5">The sequence shown here is derived from an EMBL/GenBank/DDBJ whole genome shotgun (WGS) entry which is preliminary data.</text>
</comment>
<feature type="domain" description="Sulfatase N-terminal" evidence="4">
    <location>
        <begin position="52"/>
        <end position="428"/>
    </location>
</feature>
<evidence type="ECO:0000313" key="6">
    <source>
        <dbReference type="Proteomes" id="UP000031552"/>
    </source>
</evidence>
<evidence type="ECO:0000256" key="2">
    <source>
        <dbReference type="ARBA" id="ARBA00022801"/>
    </source>
</evidence>
<dbReference type="SUPFAM" id="SSF53649">
    <property type="entry name" value="Alkaline phosphatase-like"/>
    <property type="match status" value="1"/>
</dbReference>
<dbReference type="RefSeq" id="WP_041017764.1">
    <property type="nucleotide sequence ID" value="NZ_CCEJ010000006.1"/>
</dbReference>
<dbReference type="PANTHER" id="PTHR42693:SF53">
    <property type="entry name" value="ENDO-4-O-SULFATASE"/>
    <property type="match status" value="1"/>
</dbReference>
<evidence type="ECO:0000256" key="1">
    <source>
        <dbReference type="ARBA" id="ARBA00008779"/>
    </source>
</evidence>
<keyword evidence="2 5" id="KW-0378">Hydrolase</keyword>
<name>A0A090D205_9BACT</name>
<dbReference type="PANTHER" id="PTHR42693">
    <property type="entry name" value="ARYLSULFATASE FAMILY MEMBER"/>
    <property type="match status" value="1"/>
</dbReference>
<dbReference type="InterPro" id="IPR000917">
    <property type="entry name" value="Sulfatase_N"/>
</dbReference>
<dbReference type="Proteomes" id="UP000031552">
    <property type="component" value="Unassembled WGS sequence"/>
</dbReference>
<dbReference type="AlphaFoldDB" id="A0A090D205"/>
<organism evidence="5 6">
    <name type="scientific">Candidatus Criblamydia sequanensis CRIB-18</name>
    <dbReference type="NCBI Taxonomy" id="1437425"/>
    <lineage>
        <taxon>Bacteria</taxon>
        <taxon>Pseudomonadati</taxon>
        <taxon>Chlamydiota</taxon>
        <taxon>Chlamydiia</taxon>
        <taxon>Parachlamydiales</taxon>
        <taxon>Candidatus Criblamydiaceae</taxon>
        <taxon>Candidatus Criblamydia</taxon>
    </lineage>
</organism>
<dbReference type="EMBL" id="CCEJ010000006">
    <property type="protein sequence ID" value="CDR34210.1"/>
    <property type="molecule type" value="Genomic_DNA"/>
</dbReference>
<gene>
    <name evidence="5" type="ORF">CSEC_1391</name>
</gene>
<accession>A0A090D205</accession>
<dbReference type="EC" id="3.1.6.-" evidence="5"/>
<reference evidence="5" key="1">
    <citation type="submission" date="2013-12" db="EMBL/GenBank/DDBJ databases">
        <authorList>
            <person name="Linke B."/>
        </authorList>
    </citation>
    <scope>NUCLEOTIDE SEQUENCE [LARGE SCALE GENOMIC DNA]</scope>
    <source>
        <strain evidence="5">CRIB-18</strain>
    </source>
</reference>
<keyword evidence="3" id="KW-0732">Signal</keyword>
<dbReference type="STRING" id="1437425.CSEC_1391"/>
<dbReference type="Pfam" id="PF00884">
    <property type="entry name" value="Sulfatase"/>
    <property type="match status" value="1"/>
</dbReference>
<dbReference type="Gene3D" id="3.40.720.10">
    <property type="entry name" value="Alkaline Phosphatase, subunit A"/>
    <property type="match status" value="1"/>
</dbReference>
<evidence type="ECO:0000313" key="5">
    <source>
        <dbReference type="EMBL" id="CDR34210.1"/>
    </source>
</evidence>
<evidence type="ECO:0000259" key="4">
    <source>
        <dbReference type="Pfam" id="PF00884"/>
    </source>
</evidence>
<reference evidence="5" key="2">
    <citation type="submission" date="2014-09" db="EMBL/GenBank/DDBJ databases">
        <title>Criblamydia sequanensis harbors a mega-plasmid encoding arsenite resistance.</title>
        <authorList>
            <person name="Bertelli C."/>
            <person name="Goesmann A."/>
            <person name="Greub G."/>
        </authorList>
    </citation>
    <scope>NUCLEOTIDE SEQUENCE [LARGE SCALE GENOMIC DNA]</scope>
    <source>
        <strain evidence="5">CRIB-18</strain>
    </source>
</reference>
<dbReference type="OrthoDB" id="9762324at2"/>
<dbReference type="GO" id="GO:0004065">
    <property type="term" value="F:arylsulfatase activity"/>
    <property type="evidence" value="ECO:0007669"/>
    <property type="project" value="TreeGrafter"/>
</dbReference>